<keyword evidence="2" id="KW-1185">Reference proteome</keyword>
<comment type="caution">
    <text evidence="1">The sequence shown here is derived from an EMBL/GenBank/DDBJ whole genome shotgun (WGS) entry which is preliminary data.</text>
</comment>
<gene>
    <name evidence="1" type="ORF">L2K70_10945</name>
</gene>
<evidence type="ECO:0000313" key="1">
    <source>
        <dbReference type="EMBL" id="MCF6378119.1"/>
    </source>
</evidence>
<name>A0ABS9HCH2_9ACTN</name>
<organism evidence="1 2">
    <name type="scientific">Nocardioides potassii</name>
    <dbReference type="NCBI Taxonomy" id="2911371"/>
    <lineage>
        <taxon>Bacteria</taxon>
        <taxon>Bacillati</taxon>
        <taxon>Actinomycetota</taxon>
        <taxon>Actinomycetes</taxon>
        <taxon>Propionibacteriales</taxon>
        <taxon>Nocardioidaceae</taxon>
        <taxon>Nocardioides</taxon>
    </lineage>
</organism>
<dbReference type="Proteomes" id="UP001201161">
    <property type="component" value="Unassembled WGS sequence"/>
</dbReference>
<protein>
    <submittedName>
        <fullName evidence="1">Uncharacterized protein</fullName>
    </submittedName>
</protein>
<proteinExistence type="predicted"/>
<evidence type="ECO:0000313" key="2">
    <source>
        <dbReference type="Proteomes" id="UP001201161"/>
    </source>
</evidence>
<accession>A0ABS9HCH2</accession>
<dbReference type="EMBL" id="JAKJHZ010000007">
    <property type="protein sequence ID" value="MCF6378119.1"/>
    <property type="molecule type" value="Genomic_DNA"/>
</dbReference>
<sequence length="113" mass="12562">MTNWTQQQVRALIAHARAADPRWSWKLAMRPESAALLDLEAGLVWSPDPAYGPLEVKKFDECEIATLDLGGDFVLASPLNDQGTTPSEDVDIYWLNLKTGFVGVWDEDSLSDL</sequence>
<reference evidence="1 2" key="1">
    <citation type="submission" date="2022-01" db="EMBL/GenBank/DDBJ databases">
        <title>Nocardioides sp. nov., an actinomycete isolated from mining soil.</title>
        <authorList>
            <person name="Liu L."/>
        </authorList>
    </citation>
    <scope>NUCLEOTIDE SEQUENCE [LARGE SCALE GENOMIC DNA]</scope>
    <source>
        <strain evidence="1 2">KLBMP 9356</strain>
    </source>
</reference>
<dbReference type="RefSeq" id="WP_236401876.1">
    <property type="nucleotide sequence ID" value="NZ_JAKJHZ010000007.1"/>
</dbReference>